<dbReference type="STRING" id="555875.SAMN04488124_3613"/>
<evidence type="ECO:0000313" key="7">
    <source>
        <dbReference type="Proteomes" id="UP000243250"/>
    </source>
</evidence>
<organism evidence="6 7">
    <name type="scientific">Halogeometricum limi</name>
    <dbReference type="NCBI Taxonomy" id="555875"/>
    <lineage>
        <taxon>Archaea</taxon>
        <taxon>Methanobacteriati</taxon>
        <taxon>Methanobacteriota</taxon>
        <taxon>Stenosarchaea group</taxon>
        <taxon>Halobacteria</taxon>
        <taxon>Halobacteriales</taxon>
        <taxon>Haloferacaceae</taxon>
        <taxon>Halogeometricum</taxon>
    </lineage>
</organism>
<dbReference type="InterPro" id="IPR051313">
    <property type="entry name" value="Bact_iron-sidero_bind"/>
</dbReference>
<evidence type="ECO:0000313" key="6">
    <source>
        <dbReference type="EMBL" id="SFR69817.1"/>
    </source>
</evidence>
<dbReference type="InterPro" id="IPR006311">
    <property type="entry name" value="TAT_signal"/>
</dbReference>
<feature type="compositionally biased region" description="Acidic residues" evidence="4">
    <location>
        <begin position="59"/>
        <end position="70"/>
    </location>
</feature>
<dbReference type="Gene3D" id="3.40.50.1980">
    <property type="entry name" value="Nitrogenase molybdenum iron protein domain"/>
    <property type="match status" value="2"/>
</dbReference>
<dbReference type="AlphaFoldDB" id="A0A1I6ISU5"/>
<dbReference type="SUPFAM" id="SSF53807">
    <property type="entry name" value="Helical backbone' metal receptor"/>
    <property type="match status" value="1"/>
</dbReference>
<dbReference type="PROSITE" id="PS51257">
    <property type="entry name" value="PROKAR_LIPOPROTEIN"/>
    <property type="match status" value="1"/>
</dbReference>
<sequence>MTHDGSRSRTRRDVLKASGILAASGLLAGCTGTSEDGTDAGSTATESAAATETGTESSTDAETETDEATETTEAYSVTMEPVGTVEFDSVPETWVANNGSWADMGVALGLEPPKGLWLTSRYHTQYYDEIPDVSVDKSEMVDLYSDGVSKEVFYELDGDVHVMDPNFLMNRFKGWEQADVDEISEQVAPLFGNCIYAQHYPWHEDYRYYTLYEGFEKLAQVFQRTDRYEAFATLHDEFQTALSPHVPEQGDRPEVAVLWGVGDEPTEFYPYIIGGGTGFKHFRDLGVRDALANTDVQDFHGSRAAIDLETVLEVNPEVLMLRGYESKTREEFQNTVVDYLRNDDTASALTAVKNDDVYRAGGLYQGPITNLVLTERTAGQLYGVEDELFDRQRVADIVAGDF</sequence>
<evidence type="ECO:0000256" key="1">
    <source>
        <dbReference type="ARBA" id="ARBA00004196"/>
    </source>
</evidence>
<keyword evidence="2" id="KW-0813">Transport</keyword>
<dbReference type="PANTHER" id="PTHR30532:SF1">
    <property type="entry name" value="IRON(3+)-HYDROXAMATE-BINDING PROTEIN FHUD"/>
    <property type="match status" value="1"/>
</dbReference>
<dbReference type="Pfam" id="PF01497">
    <property type="entry name" value="Peripla_BP_2"/>
    <property type="match status" value="1"/>
</dbReference>
<dbReference type="PROSITE" id="PS51318">
    <property type="entry name" value="TAT"/>
    <property type="match status" value="1"/>
</dbReference>
<accession>A0A1I6ISU5</accession>
<dbReference type="OrthoDB" id="304381at2157"/>
<dbReference type="PANTHER" id="PTHR30532">
    <property type="entry name" value="IRON III DICITRATE-BINDING PERIPLASMIC PROTEIN"/>
    <property type="match status" value="1"/>
</dbReference>
<gene>
    <name evidence="6" type="ORF">SAMN04488124_3613</name>
</gene>
<evidence type="ECO:0000256" key="3">
    <source>
        <dbReference type="ARBA" id="ARBA00022729"/>
    </source>
</evidence>
<keyword evidence="3" id="KW-0732">Signal</keyword>
<evidence type="ECO:0000256" key="2">
    <source>
        <dbReference type="ARBA" id="ARBA00022448"/>
    </source>
</evidence>
<dbReference type="Proteomes" id="UP000243250">
    <property type="component" value="Unassembled WGS sequence"/>
</dbReference>
<reference evidence="7" key="1">
    <citation type="submission" date="2016-10" db="EMBL/GenBank/DDBJ databases">
        <authorList>
            <person name="Varghese N."/>
            <person name="Submissions S."/>
        </authorList>
    </citation>
    <scope>NUCLEOTIDE SEQUENCE [LARGE SCALE GENOMIC DNA]</scope>
    <source>
        <strain evidence="7">CGMCC 1.8711</strain>
    </source>
</reference>
<feature type="region of interest" description="Disordered" evidence="4">
    <location>
        <begin position="26"/>
        <end position="77"/>
    </location>
</feature>
<dbReference type="EMBL" id="FOYS01000008">
    <property type="protein sequence ID" value="SFR69817.1"/>
    <property type="molecule type" value="Genomic_DNA"/>
</dbReference>
<evidence type="ECO:0000259" key="5">
    <source>
        <dbReference type="Pfam" id="PF01497"/>
    </source>
</evidence>
<name>A0A1I6ISU5_9EURY</name>
<comment type="subcellular location">
    <subcellularLocation>
        <location evidence="1">Cell envelope</location>
    </subcellularLocation>
</comment>
<dbReference type="RefSeq" id="WP_089883532.1">
    <property type="nucleotide sequence ID" value="NZ_FOYS01000008.1"/>
</dbReference>
<keyword evidence="7" id="KW-1185">Reference proteome</keyword>
<evidence type="ECO:0000256" key="4">
    <source>
        <dbReference type="SAM" id="MobiDB-lite"/>
    </source>
</evidence>
<protein>
    <submittedName>
        <fullName evidence="6">Iron complex transport system substrate-binding protein</fullName>
    </submittedName>
</protein>
<proteinExistence type="predicted"/>
<feature type="compositionally biased region" description="Low complexity" evidence="4">
    <location>
        <begin position="39"/>
        <end position="58"/>
    </location>
</feature>
<dbReference type="InterPro" id="IPR002491">
    <property type="entry name" value="ABC_transptr_periplasmic_BD"/>
</dbReference>
<feature type="domain" description="Fe/B12 periplasmic-binding" evidence="5">
    <location>
        <begin position="209"/>
        <end position="360"/>
    </location>
</feature>